<proteinExistence type="predicted"/>
<evidence type="ECO:0000313" key="1">
    <source>
        <dbReference type="EMBL" id="TFK94071.1"/>
    </source>
</evidence>
<name>A0A5C3PX43_9APHY</name>
<dbReference type="EMBL" id="ML210973">
    <property type="protein sequence ID" value="TFK94071.1"/>
    <property type="molecule type" value="Genomic_DNA"/>
</dbReference>
<gene>
    <name evidence="1" type="ORF">K466DRAFT_22581</name>
</gene>
<dbReference type="AlphaFoldDB" id="A0A5C3PX43"/>
<dbReference type="Proteomes" id="UP000308197">
    <property type="component" value="Unassembled WGS sequence"/>
</dbReference>
<sequence length="171" mass="19976">MAASAPVIADRALRPHVPRLPVLSLTRTPSRHSVMLQHRTFLSRLCFRRRYRMTSLTVYVELRGLLQELWPEMYISDIRMWLLEYRDLRVLGVWSSRIGLNHGAPFLERPRPRTTRWTSRGCVRWVRSSADLMYACGPVASRANECHVRWCADTALLFNVNSVLYIPHRST</sequence>
<dbReference type="InParanoid" id="A0A5C3PX43"/>
<evidence type="ECO:0000313" key="2">
    <source>
        <dbReference type="Proteomes" id="UP000308197"/>
    </source>
</evidence>
<accession>A0A5C3PX43</accession>
<reference evidence="1 2" key="1">
    <citation type="journal article" date="2019" name="Nat. Ecol. Evol.">
        <title>Megaphylogeny resolves global patterns of mushroom evolution.</title>
        <authorList>
            <person name="Varga T."/>
            <person name="Krizsan K."/>
            <person name="Foldi C."/>
            <person name="Dima B."/>
            <person name="Sanchez-Garcia M."/>
            <person name="Sanchez-Ramirez S."/>
            <person name="Szollosi G.J."/>
            <person name="Szarkandi J.G."/>
            <person name="Papp V."/>
            <person name="Albert L."/>
            <person name="Andreopoulos W."/>
            <person name="Angelini C."/>
            <person name="Antonin V."/>
            <person name="Barry K.W."/>
            <person name="Bougher N.L."/>
            <person name="Buchanan P."/>
            <person name="Buyck B."/>
            <person name="Bense V."/>
            <person name="Catcheside P."/>
            <person name="Chovatia M."/>
            <person name="Cooper J."/>
            <person name="Damon W."/>
            <person name="Desjardin D."/>
            <person name="Finy P."/>
            <person name="Geml J."/>
            <person name="Haridas S."/>
            <person name="Hughes K."/>
            <person name="Justo A."/>
            <person name="Karasinski D."/>
            <person name="Kautmanova I."/>
            <person name="Kiss B."/>
            <person name="Kocsube S."/>
            <person name="Kotiranta H."/>
            <person name="LaButti K.M."/>
            <person name="Lechner B.E."/>
            <person name="Liimatainen K."/>
            <person name="Lipzen A."/>
            <person name="Lukacs Z."/>
            <person name="Mihaltcheva S."/>
            <person name="Morgado L.N."/>
            <person name="Niskanen T."/>
            <person name="Noordeloos M.E."/>
            <person name="Ohm R.A."/>
            <person name="Ortiz-Santana B."/>
            <person name="Ovrebo C."/>
            <person name="Racz N."/>
            <person name="Riley R."/>
            <person name="Savchenko A."/>
            <person name="Shiryaev A."/>
            <person name="Soop K."/>
            <person name="Spirin V."/>
            <person name="Szebenyi C."/>
            <person name="Tomsovsky M."/>
            <person name="Tulloss R.E."/>
            <person name="Uehling J."/>
            <person name="Grigoriev I.V."/>
            <person name="Vagvolgyi C."/>
            <person name="Papp T."/>
            <person name="Martin F.M."/>
            <person name="Miettinen O."/>
            <person name="Hibbett D.S."/>
            <person name="Nagy L.G."/>
        </authorList>
    </citation>
    <scope>NUCLEOTIDE SEQUENCE [LARGE SCALE GENOMIC DNA]</scope>
    <source>
        <strain evidence="1 2">HHB13444</strain>
    </source>
</reference>
<protein>
    <submittedName>
        <fullName evidence="1">Uncharacterized protein</fullName>
    </submittedName>
</protein>
<keyword evidence="2" id="KW-1185">Reference proteome</keyword>
<organism evidence="1 2">
    <name type="scientific">Polyporus arcularius HHB13444</name>
    <dbReference type="NCBI Taxonomy" id="1314778"/>
    <lineage>
        <taxon>Eukaryota</taxon>
        <taxon>Fungi</taxon>
        <taxon>Dikarya</taxon>
        <taxon>Basidiomycota</taxon>
        <taxon>Agaricomycotina</taxon>
        <taxon>Agaricomycetes</taxon>
        <taxon>Polyporales</taxon>
        <taxon>Polyporaceae</taxon>
        <taxon>Polyporus</taxon>
    </lineage>
</organism>